<evidence type="ECO:0000259" key="1">
    <source>
        <dbReference type="Pfam" id="PF00551"/>
    </source>
</evidence>
<name>A0A545UF35_9GAMM</name>
<proteinExistence type="predicted"/>
<dbReference type="AlphaFoldDB" id="A0A545UF35"/>
<dbReference type="Gene3D" id="3.40.50.12230">
    <property type="match status" value="1"/>
</dbReference>
<dbReference type="Pfam" id="PF00551">
    <property type="entry name" value="Formyl_trans_N"/>
    <property type="match status" value="1"/>
</dbReference>
<dbReference type="OrthoDB" id="467573at2"/>
<accession>A0A545UF35</accession>
<keyword evidence="3" id="KW-1185">Reference proteome</keyword>
<dbReference type="InterPro" id="IPR002376">
    <property type="entry name" value="Formyl_transf_N"/>
</dbReference>
<dbReference type="GO" id="GO:0004479">
    <property type="term" value="F:methionyl-tRNA formyltransferase activity"/>
    <property type="evidence" value="ECO:0007669"/>
    <property type="project" value="TreeGrafter"/>
</dbReference>
<dbReference type="InterPro" id="IPR036477">
    <property type="entry name" value="Formyl_transf_N_sf"/>
</dbReference>
<protein>
    <submittedName>
        <fullName evidence="2">Formyl transferase</fullName>
    </submittedName>
</protein>
<evidence type="ECO:0000313" key="2">
    <source>
        <dbReference type="EMBL" id="TQV88087.1"/>
    </source>
</evidence>
<dbReference type="CDD" id="cd08653">
    <property type="entry name" value="FMT_core_like_3"/>
    <property type="match status" value="1"/>
</dbReference>
<dbReference type="PANTHER" id="PTHR11138:SF5">
    <property type="entry name" value="METHIONYL-TRNA FORMYLTRANSFERASE, MITOCHONDRIAL"/>
    <property type="match status" value="1"/>
</dbReference>
<dbReference type="EMBL" id="VIKS01000004">
    <property type="protein sequence ID" value="TQV88087.1"/>
    <property type="molecule type" value="Genomic_DNA"/>
</dbReference>
<keyword evidence="2" id="KW-0808">Transferase</keyword>
<feature type="domain" description="Formyl transferase N-terminal" evidence="1">
    <location>
        <begin position="124"/>
        <end position="212"/>
    </location>
</feature>
<evidence type="ECO:0000313" key="3">
    <source>
        <dbReference type="Proteomes" id="UP000315439"/>
    </source>
</evidence>
<dbReference type="GO" id="GO:0005829">
    <property type="term" value="C:cytosol"/>
    <property type="evidence" value="ECO:0007669"/>
    <property type="project" value="TreeGrafter"/>
</dbReference>
<dbReference type="PANTHER" id="PTHR11138">
    <property type="entry name" value="METHIONYL-TRNA FORMYLTRANSFERASE"/>
    <property type="match status" value="1"/>
</dbReference>
<reference evidence="2 3" key="1">
    <citation type="submission" date="2019-07" db="EMBL/GenBank/DDBJ databases">
        <title>Draft genome for Aliikangiella sp. M105.</title>
        <authorList>
            <person name="Wang G."/>
        </authorList>
    </citation>
    <scope>NUCLEOTIDE SEQUENCE [LARGE SCALE GENOMIC DNA]</scope>
    <source>
        <strain evidence="2 3">M105</strain>
    </source>
</reference>
<sequence length="292" mass="32528">MIFLFIKINWKKILMKITILANRDLASNIALNYLVSDLAVHRLRIFLSDNVGSASTETPQALIDLKFFEQQLFNEIVFPSIDMQSSYNTPEQFVPAQLLTFDGLAESTGNPIETLNDINEPSGLEKLKDTEPDLILSIRFGKILKEQAISIPKFGVLNLHSGLLPEYQGVMATFWAMYNGERNYGTTLHYIDSAAIDAGPIIERSPMALNLEETYLENVLKLYRSGCRSMVNAVGKVAKGKAPKSSTQTGVPSYYTFPDETQLKTFTNAGLKLFDSQQAIALAKSYQIQLLG</sequence>
<comment type="caution">
    <text evidence="2">The sequence shown here is derived from an EMBL/GenBank/DDBJ whole genome shotgun (WGS) entry which is preliminary data.</text>
</comment>
<gene>
    <name evidence="2" type="ORF">FLL46_06045</name>
</gene>
<dbReference type="SUPFAM" id="SSF53328">
    <property type="entry name" value="Formyltransferase"/>
    <property type="match status" value="1"/>
</dbReference>
<dbReference type="Proteomes" id="UP000315439">
    <property type="component" value="Unassembled WGS sequence"/>
</dbReference>
<organism evidence="2 3">
    <name type="scientific">Aliikangiella coralliicola</name>
    <dbReference type="NCBI Taxonomy" id="2592383"/>
    <lineage>
        <taxon>Bacteria</taxon>
        <taxon>Pseudomonadati</taxon>
        <taxon>Pseudomonadota</taxon>
        <taxon>Gammaproteobacteria</taxon>
        <taxon>Oceanospirillales</taxon>
        <taxon>Pleioneaceae</taxon>
        <taxon>Aliikangiella</taxon>
    </lineage>
</organism>